<dbReference type="PIRSF" id="PIRSF001174">
    <property type="entry name" value="Lon_proteas"/>
    <property type="match status" value="1"/>
</dbReference>
<dbReference type="InterPro" id="IPR004815">
    <property type="entry name" value="Lon_bac/euk-typ"/>
</dbReference>
<evidence type="ECO:0000256" key="14">
    <source>
        <dbReference type="PIRSR" id="PIRSR001174-2"/>
    </source>
</evidence>
<dbReference type="SUPFAM" id="SSF54211">
    <property type="entry name" value="Ribosomal protein S5 domain 2-like"/>
    <property type="match status" value="1"/>
</dbReference>
<keyword evidence="9 11" id="KW-0346">Stress response</keyword>
<dbReference type="Gene3D" id="1.20.5.5270">
    <property type="match status" value="1"/>
</dbReference>
<dbReference type="PROSITE" id="PS51786">
    <property type="entry name" value="LON_PROTEOLYTIC"/>
    <property type="match status" value="1"/>
</dbReference>
<dbReference type="SUPFAM" id="SSF52540">
    <property type="entry name" value="P-loop containing nucleoside triphosphate hydrolases"/>
    <property type="match status" value="1"/>
</dbReference>
<dbReference type="GO" id="GO:0006515">
    <property type="term" value="P:protein quality control for misfolded or incompletely synthesized proteins"/>
    <property type="evidence" value="ECO:0007669"/>
    <property type="project" value="UniProtKB-UniRule"/>
</dbReference>
<dbReference type="PROSITE" id="PS51787">
    <property type="entry name" value="LON_N"/>
    <property type="match status" value="1"/>
</dbReference>
<dbReference type="GO" id="GO:0005737">
    <property type="term" value="C:cytoplasm"/>
    <property type="evidence" value="ECO:0007669"/>
    <property type="project" value="UniProtKB-SubCell"/>
</dbReference>
<dbReference type="InterPro" id="IPR008268">
    <property type="entry name" value="Peptidase_S16_AS"/>
</dbReference>
<dbReference type="Pfam" id="PF05362">
    <property type="entry name" value="Lon_C"/>
    <property type="match status" value="1"/>
</dbReference>
<evidence type="ECO:0000256" key="4">
    <source>
        <dbReference type="ARBA" id="ARBA00022670"/>
    </source>
</evidence>
<comment type="induction">
    <text evidence="11">By heat shock.</text>
</comment>
<evidence type="ECO:0000256" key="1">
    <source>
        <dbReference type="ARBA" id="ARBA00004127"/>
    </source>
</evidence>
<keyword evidence="8 11" id="KW-0067">ATP-binding</keyword>
<evidence type="ECO:0000256" key="11">
    <source>
        <dbReference type="HAMAP-Rule" id="MF_01973"/>
    </source>
</evidence>
<dbReference type="EC" id="3.4.21.53" evidence="11 12"/>
<dbReference type="NCBIfam" id="TIGR00763">
    <property type="entry name" value="lon"/>
    <property type="match status" value="1"/>
</dbReference>
<dbReference type="GO" id="GO:0016887">
    <property type="term" value="F:ATP hydrolysis activity"/>
    <property type="evidence" value="ECO:0007669"/>
    <property type="project" value="UniProtKB-UniRule"/>
</dbReference>
<evidence type="ECO:0000256" key="5">
    <source>
        <dbReference type="ARBA" id="ARBA00022741"/>
    </source>
</evidence>
<evidence type="ECO:0000256" key="9">
    <source>
        <dbReference type="ARBA" id="ARBA00023016"/>
    </source>
</evidence>
<comment type="similarity">
    <text evidence="11 12 15 16">Belongs to the peptidase S16 family.</text>
</comment>
<evidence type="ECO:0000313" key="19">
    <source>
        <dbReference type="EMBL" id="ABS54667.1"/>
    </source>
</evidence>
<dbReference type="GO" id="GO:0005524">
    <property type="term" value="F:ATP binding"/>
    <property type="evidence" value="ECO:0007669"/>
    <property type="project" value="UniProtKB-UniRule"/>
</dbReference>
<keyword evidence="6 11" id="KW-0378">Hydrolase</keyword>
<name>A7I4K6_METB6</name>
<dbReference type="PANTHER" id="PTHR10046">
    <property type="entry name" value="ATP DEPENDENT LON PROTEASE FAMILY MEMBER"/>
    <property type="match status" value="1"/>
</dbReference>
<dbReference type="GeneID" id="5411206"/>
<organism evidence="19 20">
    <name type="scientific">Methanoregula boonei (strain DSM 21154 / JCM 14090 / 6A8)</name>
    <dbReference type="NCBI Taxonomy" id="456442"/>
    <lineage>
        <taxon>Archaea</taxon>
        <taxon>Methanobacteriati</taxon>
        <taxon>Methanobacteriota</taxon>
        <taxon>Stenosarchaea group</taxon>
        <taxon>Methanomicrobia</taxon>
        <taxon>Methanomicrobiales</taxon>
        <taxon>Methanoregulaceae</taxon>
        <taxon>Methanoregula</taxon>
    </lineage>
</organism>
<dbReference type="SUPFAM" id="SSF88697">
    <property type="entry name" value="PUA domain-like"/>
    <property type="match status" value="1"/>
</dbReference>
<dbReference type="InterPro" id="IPR014721">
    <property type="entry name" value="Ribsml_uS5_D2-typ_fold_subgr"/>
</dbReference>
<keyword evidence="20" id="KW-1185">Reference proteome</keyword>
<dbReference type="InterPro" id="IPR046336">
    <property type="entry name" value="Lon_prtase_N_sf"/>
</dbReference>
<dbReference type="InterPro" id="IPR008269">
    <property type="entry name" value="Lon_proteolytic"/>
</dbReference>
<accession>A7I4K6</accession>
<dbReference type="eggNOG" id="arCOG02161">
    <property type="taxonomic scope" value="Archaea"/>
</dbReference>
<dbReference type="Gene3D" id="3.40.50.300">
    <property type="entry name" value="P-loop containing nucleotide triphosphate hydrolases"/>
    <property type="match status" value="1"/>
</dbReference>
<dbReference type="Pfam" id="PF22667">
    <property type="entry name" value="Lon_lid"/>
    <property type="match status" value="1"/>
</dbReference>
<dbReference type="FunFam" id="3.40.50.300:FF:000021">
    <property type="entry name" value="Lon protease homolog"/>
    <property type="match status" value="1"/>
</dbReference>
<dbReference type="GO" id="GO:0012505">
    <property type="term" value="C:endomembrane system"/>
    <property type="evidence" value="ECO:0007669"/>
    <property type="project" value="UniProtKB-SubCell"/>
</dbReference>
<dbReference type="GO" id="GO:0034605">
    <property type="term" value="P:cellular response to heat"/>
    <property type="evidence" value="ECO:0007669"/>
    <property type="project" value="UniProtKB-UniRule"/>
</dbReference>
<evidence type="ECO:0000256" key="3">
    <source>
        <dbReference type="ARBA" id="ARBA00022490"/>
    </source>
</evidence>
<comment type="catalytic activity">
    <reaction evidence="10 11 12">
        <text>Hydrolysis of proteins in presence of ATP.</text>
        <dbReference type="EC" id="3.4.21.53"/>
    </reaction>
</comment>
<sequence length="794" mass="86514">MQQESNEDTAEKLVIPLFEIVTYPGSRTKFPVDPVTGGYLVASLAQGNEVFAIGLTVKSGIRLADLTPDSFYGIGNLLQITHVEPADHGYLVSAEAEHRVKAVALAGKDGHFTARCETVPDAEDLTADLQERILSDIKSTIFEISHRFSGSGQFTRPIERMESVDRIMGFVMPFLPANLAEKQALLEISSKKERYIGFLDLLIRTRETIRIRMEMAEKVSERVGKSNREAMLREQLKVIQEELGEGGEGAGDAGYRGRVEASKMPEDIRKKALAEVHKLEAGGPQNHESTVIRNYLDLLLDLPWVTEEKKNIDIAEARRVLDSHHNGLEKVKERIVQHLAVMKLRQEKQGSILLFAGPPGTGKTSLGKSIAEALGRKYVRVSLGGVRDEAEIRGHRRTYVGALPGRIIQGIKRAGTKNPVFILDEIDKLATSYAGDPASALLEVLDPEQNSSFSDHYLEVPYDLSDVLFIATANSLATIPAPLLDRMELIEISGYTKNEKFAIAKDHLIPEILKEHGLDTDKLRIEDAALREVIEKYTREAGVRWLKKQLAMIARHVSEKIVSGTAELPFVVTPDKVFSILGKEQIRQEVAKKEPVPGVVTGLAWTPVGGEILFIEGTFMPGTGKLTLTGQLGDVMKESATISSSLIRSRLAGSGKGFNFIASDIHIHVPSGATPKDGPSAGITIFTALASLITGKTVDPELAMTGEITLSGAVLPVGGIKEKVLAAHRAGIKKILLPKENERDLPDVPEDVRAELAFVPVGNVEEVLKEALGIELPRIVAVPAGTGLVPVQNA</sequence>
<keyword evidence="4 11" id="KW-0645">Protease</keyword>
<dbReference type="InterPro" id="IPR027543">
    <property type="entry name" value="Lon_bac"/>
</dbReference>
<dbReference type="InterPro" id="IPR015947">
    <property type="entry name" value="PUA-like_sf"/>
</dbReference>
<dbReference type="SMART" id="SM00464">
    <property type="entry name" value="LON"/>
    <property type="match status" value="1"/>
</dbReference>
<dbReference type="InterPro" id="IPR003111">
    <property type="entry name" value="Lon_prtase_N"/>
</dbReference>
<dbReference type="OrthoDB" id="45425at2157"/>
<dbReference type="Gene3D" id="1.20.58.1480">
    <property type="match status" value="1"/>
</dbReference>
<dbReference type="GO" id="GO:0004176">
    <property type="term" value="F:ATP-dependent peptidase activity"/>
    <property type="evidence" value="ECO:0007669"/>
    <property type="project" value="UniProtKB-UniRule"/>
</dbReference>
<evidence type="ECO:0000256" key="13">
    <source>
        <dbReference type="PIRSR" id="PIRSR001174-1"/>
    </source>
</evidence>
<gene>
    <name evidence="11" type="primary">lon</name>
    <name evidence="19" type="ordered locus">Mboo_0143</name>
</gene>
<dbReference type="EMBL" id="CP000780">
    <property type="protein sequence ID" value="ABS54667.1"/>
    <property type="molecule type" value="Genomic_DNA"/>
</dbReference>
<keyword evidence="5 11" id="KW-0547">Nucleotide-binding</keyword>
<dbReference type="PROSITE" id="PS01046">
    <property type="entry name" value="LON_SER"/>
    <property type="match status" value="1"/>
</dbReference>
<keyword evidence="3 11" id="KW-0963">Cytoplasm</keyword>
<evidence type="ECO:0000256" key="16">
    <source>
        <dbReference type="RuleBase" id="RU000591"/>
    </source>
</evidence>
<dbReference type="InterPro" id="IPR054594">
    <property type="entry name" value="Lon_lid"/>
</dbReference>
<feature type="active site" evidence="11 13">
    <location>
        <position position="680"/>
    </location>
</feature>
<dbReference type="Pfam" id="PF00004">
    <property type="entry name" value="AAA"/>
    <property type="match status" value="1"/>
</dbReference>
<dbReference type="InterPro" id="IPR027417">
    <property type="entry name" value="P-loop_NTPase"/>
</dbReference>
<evidence type="ECO:0000256" key="10">
    <source>
        <dbReference type="ARBA" id="ARBA00050665"/>
    </source>
</evidence>
<dbReference type="Gene3D" id="3.30.230.10">
    <property type="match status" value="1"/>
</dbReference>
<dbReference type="InterPro" id="IPR020568">
    <property type="entry name" value="Ribosomal_Su5_D2-typ_SF"/>
</dbReference>
<evidence type="ECO:0000259" key="18">
    <source>
        <dbReference type="PROSITE" id="PS51787"/>
    </source>
</evidence>
<dbReference type="HAMAP" id="MF_01973">
    <property type="entry name" value="lon_bact"/>
    <property type="match status" value="1"/>
</dbReference>
<dbReference type="HOGENOM" id="CLU_004109_4_1_2"/>
<evidence type="ECO:0000256" key="8">
    <source>
        <dbReference type="ARBA" id="ARBA00022840"/>
    </source>
</evidence>
<dbReference type="InterPro" id="IPR003593">
    <property type="entry name" value="AAA+_ATPase"/>
</dbReference>
<comment type="subunit">
    <text evidence="11 12">Homohexamer. Organized in a ring with a central cavity.</text>
</comment>
<dbReference type="GO" id="GO:0004252">
    <property type="term" value="F:serine-type endopeptidase activity"/>
    <property type="evidence" value="ECO:0007669"/>
    <property type="project" value="UniProtKB-UniRule"/>
</dbReference>
<dbReference type="STRING" id="456442.Mboo_0143"/>
<evidence type="ECO:0000313" key="20">
    <source>
        <dbReference type="Proteomes" id="UP000002408"/>
    </source>
</evidence>
<evidence type="ECO:0000256" key="7">
    <source>
        <dbReference type="ARBA" id="ARBA00022825"/>
    </source>
</evidence>
<feature type="active site" evidence="11 13">
    <location>
        <position position="723"/>
    </location>
</feature>
<evidence type="ECO:0000256" key="15">
    <source>
        <dbReference type="PROSITE-ProRule" id="PRU01122"/>
    </source>
</evidence>
<dbReference type="PRINTS" id="PR00830">
    <property type="entry name" value="ENDOLAPTASE"/>
</dbReference>
<protein>
    <recommendedName>
        <fullName evidence="11 12">Lon protease</fullName>
        <ecNumber evidence="11 12">3.4.21.53</ecNumber>
    </recommendedName>
    <alternativeName>
        <fullName evidence="11">ATP-dependent protease La</fullName>
    </alternativeName>
</protein>
<evidence type="ECO:0000256" key="12">
    <source>
        <dbReference type="PIRNR" id="PIRNR001174"/>
    </source>
</evidence>
<dbReference type="Gene3D" id="1.10.8.60">
    <property type="match status" value="1"/>
</dbReference>
<dbReference type="GO" id="GO:0043565">
    <property type="term" value="F:sequence-specific DNA binding"/>
    <property type="evidence" value="ECO:0007669"/>
    <property type="project" value="UniProtKB-UniRule"/>
</dbReference>
<evidence type="ECO:0000256" key="6">
    <source>
        <dbReference type="ARBA" id="ARBA00022801"/>
    </source>
</evidence>
<dbReference type="AlphaFoldDB" id="A7I4K6"/>
<keyword evidence="7 11" id="KW-0720">Serine protease</keyword>
<dbReference type="Pfam" id="PF02190">
    <property type="entry name" value="LON_substr_bdg"/>
    <property type="match status" value="1"/>
</dbReference>
<dbReference type="KEGG" id="mbn:Mboo_0143"/>
<comment type="subcellular location">
    <subcellularLocation>
        <location evidence="2 11 12">Cytoplasm</location>
    </subcellularLocation>
    <subcellularLocation>
        <location evidence="1">Endomembrane system</location>
        <topology evidence="1">Multi-pass membrane protein</topology>
    </subcellularLocation>
</comment>
<dbReference type="InterPro" id="IPR027065">
    <property type="entry name" value="Lon_Prtase"/>
</dbReference>
<reference evidence="20" key="1">
    <citation type="journal article" date="2015" name="Microbiology">
        <title>Genome of Methanoregula boonei 6A8 reveals adaptations to oligotrophic peatland environments.</title>
        <authorList>
            <person name="Braeuer S."/>
            <person name="Cadillo-Quiroz H."/>
            <person name="Kyrpides N."/>
            <person name="Woyke T."/>
            <person name="Goodwin L."/>
            <person name="Detter C."/>
            <person name="Podell S."/>
            <person name="Yavitt J.B."/>
            <person name="Zinder S.H."/>
        </authorList>
    </citation>
    <scope>NUCLEOTIDE SEQUENCE [LARGE SCALE GENOMIC DNA]</scope>
    <source>
        <strain evidence="20">DSM 21154 / JCM 14090 / 6A8</strain>
    </source>
</reference>
<feature type="binding site" evidence="11 14">
    <location>
        <begin position="357"/>
        <end position="364"/>
    </location>
    <ligand>
        <name>ATP</name>
        <dbReference type="ChEBI" id="CHEBI:30616"/>
    </ligand>
</feature>
<proteinExistence type="evidence at transcript level"/>
<dbReference type="Gene3D" id="2.30.130.40">
    <property type="entry name" value="LON domain-like"/>
    <property type="match status" value="1"/>
</dbReference>
<dbReference type="SMART" id="SM00382">
    <property type="entry name" value="AAA"/>
    <property type="match status" value="1"/>
</dbReference>
<dbReference type="InterPro" id="IPR003959">
    <property type="entry name" value="ATPase_AAA_core"/>
</dbReference>
<dbReference type="RefSeq" id="WP_011991155.1">
    <property type="nucleotide sequence ID" value="NC_009712.1"/>
</dbReference>
<evidence type="ECO:0000256" key="2">
    <source>
        <dbReference type="ARBA" id="ARBA00004496"/>
    </source>
</evidence>
<feature type="domain" description="Lon N-terminal" evidence="18">
    <location>
        <begin position="12"/>
        <end position="206"/>
    </location>
</feature>
<comment type="function">
    <text evidence="11">ATP-dependent serine protease that mediates the selective degradation of mutant and abnormal proteins as well as certain short-lived regulatory proteins. Required for cellular homeostasis and for survival from DNA damage and developmental changes induced by stress. Degrades polypeptides processively to yield small peptide fragments that are 5 to 10 amino acids long. Binds to DNA in a double-stranded, site-specific manner.</text>
</comment>
<dbReference type="CDD" id="cd19500">
    <property type="entry name" value="RecA-like_Lon"/>
    <property type="match status" value="1"/>
</dbReference>
<evidence type="ECO:0000259" key="17">
    <source>
        <dbReference type="PROSITE" id="PS51786"/>
    </source>
</evidence>
<feature type="domain" description="Lon proteolytic" evidence="17">
    <location>
        <begin position="594"/>
        <end position="774"/>
    </location>
</feature>
<dbReference type="Proteomes" id="UP000002408">
    <property type="component" value="Chromosome"/>
</dbReference>